<dbReference type="Gene3D" id="1.10.10.10">
    <property type="entry name" value="Winged helix-like DNA-binding domain superfamily/Winged helix DNA-binding domain"/>
    <property type="match status" value="1"/>
</dbReference>
<evidence type="ECO:0008006" key="14">
    <source>
        <dbReference type="Google" id="ProtNLM"/>
    </source>
</evidence>
<dbReference type="InterPro" id="IPR044974">
    <property type="entry name" value="Disease_R_plants"/>
</dbReference>
<evidence type="ECO:0000256" key="7">
    <source>
        <dbReference type="SAM" id="MobiDB-lite"/>
    </source>
</evidence>
<dbReference type="CDD" id="cd14798">
    <property type="entry name" value="RX-CC_like"/>
    <property type="match status" value="1"/>
</dbReference>
<feature type="region of interest" description="Disordered" evidence="7">
    <location>
        <begin position="954"/>
        <end position="1001"/>
    </location>
</feature>
<keyword evidence="5" id="KW-0611">Plant defense</keyword>
<dbReference type="Gene3D" id="3.80.10.10">
    <property type="entry name" value="Ribonuclease Inhibitor"/>
    <property type="match status" value="1"/>
</dbReference>
<dbReference type="InterPro" id="IPR041118">
    <property type="entry name" value="Rx_N"/>
</dbReference>
<protein>
    <recommendedName>
        <fullName evidence="14">NB-ARC domain-containing protein</fullName>
    </recommendedName>
</protein>
<dbReference type="OrthoDB" id="693948at2759"/>
<dbReference type="GO" id="GO:0043531">
    <property type="term" value="F:ADP binding"/>
    <property type="evidence" value="ECO:0007669"/>
    <property type="project" value="InterPro"/>
</dbReference>
<dbReference type="InterPro" id="IPR058922">
    <property type="entry name" value="WHD_DRP"/>
</dbReference>
<dbReference type="InterPro" id="IPR055414">
    <property type="entry name" value="LRR_R13L4/SHOC2-like"/>
</dbReference>
<dbReference type="PRINTS" id="PR00364">
    <property type="entry name" value="DISEASERSIST"/>
</dbReference>
<dbReference type="Pfam" id="PF18052">
    <property type="entry name" value="Rx_N"/>
    <property type="match status" value="1"/>
</dbReference>
<evidence type="ECO:0000256" key="6">
    <source>
        <dbReference type="ARBA" id="ARBA00023054"/>
    </source>
</evidence>
<dbReference type="Gene3D" id="1.10.8.430">
    <property type="entry name" value="Helical domain of apoptotic protease-activating factors"/>
    <property type="match status" value="1"/>
</dbReference>
<dbReference type="FunFam" id="1.10.10.10:FF:000322">
    <property type="entry name" value="Probable disease resistance protein At1g63360"/>
    <property type="match status" value="1"/>
</dbReference>
<keyword evidence="13" id="KW-1185">Reference proteome</keyword>
<feature type="domain" description="Disease resistance N-terminal" evidence="9">
    <location>
        <begin position="7"/>
        <end position="91"/>
    </location>
</feature>
<evidence type="ECO:0000256" key="1">
    <source>
        <dbReference type="ARBA" id="ARBA00008894"/>
    </source>
</evidence>
<feature type="domain" description="Disease resistance protein winged helix" evidence="10">
    <location>
        <begin position="421"/>
        <end position="492"/>
    </location>
</feature>
<evidence type="ECO:0000313" key="12">
    <source>
        <dbReference type="EMBL" id="TVU13829.1"/>
    </source>
</evidence>
<feature type="domain" description="Disease resistance R13L4/SHOC-2-like LRR" evidence="11">
    <location>
        <begin position="550"/>
        <end position="904"/>
    </location>
</feature>
<dbReference type="InterPro" id="IPR002182">
    <property type="entry name" value="NB-ARC"/>
</dbReference>
<dbReference type="AlphaFoldDB" id="A0A5J9TR29"/>
<dbReference type="InterPro" id="IPR036388">
    <property type="entry name" value="WH-like_DNA-bd_sf"/>
</dbReference>
<evidence type="ECO:0000256" key="3">
    <source>
        <dbReference type="ARBA" id="ARBA00022737"/>
    </source>
</evidence>
<dbReference type="SUPFAM" id="SSF52540">
    <property type="entry name" value="P-loop containing nucleoside triphosphate hydrolases"/>
    <property type="match status" value="1"/>
</dbReference>
<dbReference type="PANTHER" id="PTHR23155:SF1116">
    <property type="entry name" value="OS12G0273300 PROTEIN"/>
    <property type="match status" value="1"/>
</dbReference>
<dbReference type="GO" id="GO:0009626">
    <property type="term" value="P:plant-type hypersensitive response"/>
    <property type="evidence" value="ECO:0007669"/>
    <property type="project" value="UniProtKB-ARBA"/>
</dbReference>
<dbReference type="Gramene" id="TVU13829">
    <property type="protein sequence ID" value="TVU13829"/>
    <property type="gene ID" value="EJB05_37260"/>
</dbReference>
<keyword evidence="2" id="KW-0433">Leucine-rich repeat</keyword>
<feature type="domain" description="NB-ARC" evidence="8">
    <location>
        <begin position="169"/>
        <end position="331"/>
    </location>
</feature>
<dbReference type="InterPro" id="IPR038005">
    <property type="entry name" value="RX-like_CC"/>
</dbReference>
<keyword evidence="3" id="KW-0677">Repeat</keyword>
<dbReference type="Pfam" id="PF23598">
    <property type="entry name" value="LRR_14"/>
    <property type="match status" value="1"/>
</dbReference>
<dbReference type="EMBL" id="RWGY01000031">
    <property type="protein sequence ID" value="TVU13829.1"/>
    <property type="molecule type" value="Genomic_DNA"/>
</dbReference>
<dbReference type="InterPro" id="IPR032675">
    <property type="entry name" value="LRR_dom_sf"/>
</dbReference>
<keyword evidence="6" id="KW-0175">Coiled coil</keyword>
<keyword evidence="4" id="KW-0547">Nucleotide-binding</keyword>
<evidence type="ECO:0000256" key="4">
    <source>
        <dbReference type="ARBA" id="ARBA00022741"/>
    </source>
</evidence>
<dbReference type="PANTHER" id="PTHR23155">
    <property type="entry name" value="DISEASE RESISTANCE PROTEIN RP"/>
    <property type="match status" value="1"/>
</dbReference>
<dbReference type="Gene3D" id="1.20.5.4130">
    <property type="match status" value="1"/>
</dbReference>
<dbReference type="Pfam" id="PF23559">
    <property type="entry name" value="WHD_DRP"/>
    <property type="match status" value="1"/>
</dbReference>
<gene>
    <name evidence="12" type="ORF">EJB05_37260</name>
</gene>
<dbReference type="GO" id="GO:0002758">
    <property type="term" value="P:innate immune response-activating signaling pathway"/>
    <property type="evidence" value="ECO:0007669"/>
    <property type="project" value="UniProtKB-ARBA"/>
</dbReference>
<dbReference type="SUPFAM" id="SSF52058">
    <property type="entry name" value="L domain-like"/>
    <property type="match status" value="1"/>
</dbReference>
<evidence type="ECO:0000259" key="9">
    <source>
        <dbReference type="Pfam" id="PF18052"/>
    </source>
</evidence>
<name>A0A5J9TR29_9POAL</name>
<accession>A0A5J9TR29</accession>
<dbReference type="Gene3D" id="3.40.50.300">
    <property type="entry name" value="P-loop containing nucleotide triphosphate hydrolases"/>
    <property type="match status" value="1"/>
</dbReference>
<comment type="caution">
    <text evidence="12">The sequence shown here is derived from an EMBL/GenBank/DDBJ whole genome shotgun (WGS) entry which is preliminary data.</text>
</comment>
<feature type="non-terminal residue" evidence="12">
    <location>
        <position position="1"/>
    </location>
</feature>
<proteinExistence type="inferred from homology"/>
<evidence type="ECO:0000259" key="11">
    <source>
        <dbReference type="Pfam" id="PF23598"/>
    </source>
</evidence>
<evidence type="ECO:0000259" key="8">
    <source>
        <dbReference type="Pfam" id="PF00931"/>
    </source>
</evidence>
<dbReference type="InterPro" id="IPR027417">
    <property type="entry name" value="P-loop_NTPase"/>
</dbReference>
<sequence>MEFATGAMGTLLPKLAMLLKDEYDLQKSAKEGIVFLQKEMKSIQAFLKKVSNVPREQLDEEVKIWARDVRELSYNIEDKIDTFMLRVDSLGPAEKHNFSGFIKNCRQSLSKVKTRHKIANDIKDIKSKISEVVERHNRYKIQDVATNYSDVDPRIFAMFQNIANLVGTEKASDDLIKRLSIADDTAKMLKMVGIVGFGGLGKTTLSKVVFDRLKTQFDCSCFVPVGRKPYMKNVFKDICTELNFKVKGELAEWQMINGLQKFFLEEKKRYLIVLDDVWETSTWQLIKCALIENNCGSRVITTTRISNVALEVGDVYNMEPLSEDNSKMLLYSRIGNGPPHNESAEAVEKILQKCGGVPLSIITIASLLVGKPVEDWSKVYDSIGFGAGGNNEVVENTRKILSFSYYDLPCYLKTCLLYVSVYPEDRWINKEDLIWKWVAEGFVKKEVGTELYDVGEQYFMELVNKSMIQPTEDEISHIVDGCRVHDMVLDIIRILAREENFVTILDREHDVEQHCSSSSSPSSASVRRLAMHKQFYDKNNDSALALSMSQVRSFNAIDCPNMSMMPSLLTKFHILRVLSLEYCDKLSGDQLKLLGKLLQLRYLGLCRTRIAVLPSEIMGDLLHLQTLDVRDTDLRTLPATVSQLTKLIRLCFSSGTRMLPGVGKLMTSLQVLQMVDTNDWPNFGKELGKLTELRNLKATNIRKEDMVQFVEESACCLHNLQDLEMGFDGYDVRDIWDGWTPSWQQLRRLNIDGLDHLPAWVNHTCLPRLTHLSLIITQPVQERKQDVLAMMPALQFLRIYVFMIKRQYRTWIIPASGSFPNLRHVVLGGSIQPVFLPGAMPMLTKLELYRVQPHAMPNGVGLESLSGLNHVDITINCEDSFGGELEKWSTAFLCEIKNHPNKPTSIVTIEGDDYQLTLNGTEELEEECCFWSSMGEEDGESITEITMLWSMSFQPEKQDEDTPTEAVEKGEETSNKLSRFSKRDYPPPSKDGGPLGEIHEGMRSSLTSYKTNVSFFRIT</sequence>
<comment type="similarity">
    <text evidence="1">Belongs to the disease resistance NB-LRR family.</text>
</comment>
<evidence type="ECO:0000256" key="2">
    <source>
        <dbReference type="ARBA" id="ARBA00022614"/>
    </source>
</evidence>
<evidence type="ECO:0000256" key="5">
    <source>
        <dbReference type="ARBA" id="ARBA00022821"/>
    </source>
</evidence>
<dbReference type="Pfam" id="PF00931">
    <property type="entry name" value="NB-ARC"/>
    <property type="match status" value="1"/>
</dbReference>
<dbReference type="GO" id="GO:0042742">
    <property type="term" value="P:defense response to bacterium"/>
    <property type="evidence" value="ECO:0007669"/>
    <property type="project" value="UniProtKB-ARBA"/>
</dbReference>
<reference evidence="12 13" key="1">
    <citation type="journal article" date="2019" name="Sci. Rep.">
        <title>A high-quality genome of Eragrostis curvula grass provides insights into Poaceae evolution and supports new strategies to enhance forage quality.</title>
        <authorList>
            <person name="Carballo J."/>
            <person name="Santos B.A.C.M."/>
            <person name="Zappacosta D."/>
            <person name="Garbus I."/>
            <person name="Selva J.P."/>
            <person name="Gallo C.A."/>
            <person name="Diaz A."/>
            <person name="Albertini E."/>
            <person name="Caccamo M."/>
            <person name="Echenique V."/>
        </authorList>
    </citation>
    <scope>NUCLEOTIDE SEQUENCE [LARGE SCALE GENOMIC DNA]</scope>
    <source>
        <strain evidence="13">cv. Victoria</strain>
        <tissue evidence="12">Leaf</tissue>
    </source>
</reference>
<evidence type="ECO:0000259" key="10">
    <source>
        <dbReference type="Pfam" id="PF23559"/>
    </source>
</evidence>
<dbReference type="InterPro" id="IPR042197">
    <property type="entry name" value="Apaf_helical"/>
</dbReference>
<organism evidence="12 13">
    <name type="scientific">Eragrostis curvula</name>
    <name type="common">weeping love grass</name>
    <dbReference type="NCBI Taxonomy" id="38414"/>
    <lineage>
        <taxon>Eukaryota</taxon>
        <taxon>Viridiplantae</taxon>
        <taxon>Streptophyta</taxon>
        <taxon>Embryophyta</taxon>
        <taxon>Tracheophyta</taxon>
        <taxon>Spermatophyta</taxon>
        <taxon>Magnoliopsida</taxon>
        <taxon>Liliopsida</taxon>
        <taxon>Poales</taxon>
        <taxon>Poaceae</taxon>
        <taxon>PACMAD clade</taxon>
        <taxon>Chloridoideae</taxon>
        <taxon>Eragrostideae</taxon>
        <taxon>Eragrostidinae</taxon>
        <taxon>Eragrostis</taxon>
    </lineage>
</organism>
<dbReference type="Proteomes" id="UP000324897">
    <property type="component" value="Unassembled WGS sequence"/>
</dbReference>
<evidence type="ECO:0000313" key="13">
    <source>
        <dbReference type="Proteomes" id="UP000324897"/>
    </source>
</evidence>